<reference evidence="2 3" key="1">
    <citation type="submission" date="2020-12" db="EMBL/GenBank/DDBJ databases">
        <title>Metabolic potential, ecology and presence of endohyphal bacteria is reflected in genomic diversity of Mucoromycotina.</title>
        <authorList>
            <person name="Muszewska A."/>
            <person name="Okrasinska A."/>
            <person name="Steczkiewicz K."/>
            <person name="Drgas O."/>
            <person name="Orlowska M."/>
            <person name="Perlinska-Lenart U."/>
            <person name="Aleksandrzak-Piekarczyk T."/>
            <person name="Szatraj K."/>
            <person name="Zielenkiewicz U."/>
            <person name="Pilsyk S."/>
            <person name="Malc E."/>
            <person name="Mieczkowski P."/>
            <person name="Kruszewska J.S."/>
            <person name="Biernat P."/>
            <person name="Pawlowska J."/>
        </authorList>
    </citation>
    <scope>NUCLEOTIDE SEQUENCE [LARGE SCALE GENOMIC DNA]</scope>
    <source>
        <strain evidence="2 3">CBS 142.35</strain>
    </source>
</reference>
<sequence length="312" mass="35374">MVDTDQGHRPVFICHIKPHTPTEHKLSQKESLSHLCTFKKVSIHGIVIQQQNETNIKHNGRSVWLDDSTGVIRVLLSPRLCRRPDINQLLLSSSVSVFGTINWTKKNEAYILCGGFHVDHDPIREIYHWIRVMQTNKLEDIQMPDDSDKSDDRQKSNSISNNAFSNRFQSLMSQPSPTISQTISPISKQHNNDTNSNDNNNGTPSNNFLDDFDSQAFTWSPDHPFASSTPISRLPQLANDNNGDDSLHEGSPLRYPVQRSAVAEEEDENIDTDEFGFDDDSALDNIDLGELERNALESRKRTFDDTLEETDT</sequence>
<dbReference type="InterPro" id="IPR012340">
    <property type="entry name" value="NA-bd_OB-fold"/>
</dbReference>
<dbReference type="Gene3D" id="2.40.50.140">
    <property type="entry name" value="Nucleic acid-binding proteins"/>
    <property type="match status" value="1"/>
</dbReference>
<dbReference type="Proteomes" id="UP000646827">
    <property type="component" value="Unassembled WGS sequence"/>
</dbReference>
<dbReference type="AlphaFoldDB" id="A0A8H7VIY5"/>
<feature type="region of interest" description="Disordered" evidence="1">
    <location>
        <begin position="142"/>
        <end position="283"/>
    </location>
</feature>
<gene>
    <name evidence="2" type="ORF">INT45_006833</name>
</gene>
<dbReference type="OrthoDB" id="2286700at2759"/>
<evidence type="ECO:0008006" key="4">
    <source>
        <dbReference type="Google" id="ProtNLM"/>
    </source>
</evidence>
<evidence type="ECO:0000313" key="2">
    <source>
        <dbReference type="EMBL" id="KAG2218198.1"/>
    </source>
</evidence>
<protein>
    <recommendedName>
        <fullName evidence="4">CST complex subunit Stn1 N-terminal domain-containing protein</fullName>
    </recommendedName>
</protein>
<evidence type="ECO:0000313" key="3">
    <source>
        <dbReference type="Proteomes" id="UP000646827"/>
    </source>
</evidence>
<keyword evidence="3" id="KW-1185">Reference proteome</keyword>
<feature type="compositionally biased region" description="Polar residues" evidence="1">
    <location>
        <begin position="159"/>
        <end position="172"/>
    </location>
</feature>
<feature type="compositionally biased region" description="Acidic residues" evidence="1">
    <location>
        <begin position="263"/>
        <end position="282"/>
    </location>
</feature>
<proteinExistence type="predicted"/>
<evidence type="ECO:0000256" key="1">
    <source>
        <dbReference type="SAM" id="MobiDB-lite"/>
    </source>
</evidence>
<dbReference type="EMBL" id="JAEPRB010000246">
    <property type="protein sequence ID" value="KAG2218198.1"/>
    <property type="molecule type" value="Genomic_DNA"/>
</dbReference>
<comment type="caution">
    <text evidence="2">The sequence shown here is derived from an EMBL/GenBank/DDBJ whole genome shotgun (WGS) entry which is preliminary data.</text>
</comment>
<organism evidence="2 3">
    <name type="scientific">Circinella minor</name>
    <dbReference type="NCBI Taxonomy" id="1195481"/>
    <lineage>
        <taxon>Eukaryota</taxon>
        <taxon>Fungi</taxon>
        <taxon>Fungi incertae sedis</taxon>
        <taxon>Mucoromycota</taxon>
        <taxon>Mucoromycotina</taxon>
        <taxon>Mucoromycetes</taxon>
        <taxon>Mucorales</taxon>
        <taxon>Lichtheimiaceae</taxon>
        <taxon>Circinella</taxon>
    </lineage>
</organism>
<feature type="compositionally biased region" description="Low complexity" evidence="1">
    <location>
        <begin position="173"/>
        <end position="207"/>
    </location>
</feature>
<feature type="compositionally biased region" description="Basic and acidic residues" evidence="1">
    <location>
        <begin position="146"/>
        <end position="155"/>
    </location>
</feature>
<accession>A0A8H7VIY5</accession>
<name>A0A8H7VIY5_9FUNG</name>